<dbReference type="Proteomes" id="UP000272412">
    <property type="component" value="Unassembled WGS sequence"/>
</dbReference>
<proteinExistence type="predicted"/>
<dbReference type="Pfam" id="PF03743">
    <property type="entry name" value="TrbI"/>
    <property type="match status" value="1"/>
</dbReference>
<dbReference type="EMBL" id="RPFL01000021">
    <property type="protein sequence ID" value="RPD86122.1"/>
    <property type="molecule type" value="Genomic_DNA"/>
</dbReference>
<feature type="region of interest" description="Disordered" evidence="1">
    <location>
        <begin position="102"/>
        <end position="183"/>
    </location>
</feature>
<sequence>MRVNIKKPKLTQARKRQLAIAGLSLSVLAGIVGSAVYVIQSGKAANQARLQQQTKQQITATGFASPQTGIGENSLWMAEEGAKVTDMERKISELELKLARQEEAKQNQQSNAGGAANGPDGLGKPGSISGLGNNGQLPPPPPAGTLPSGTQTAGITGNTPPERKIVSGNMNDPEPDAAGSTGAAVVAGQANSSGNRVSENMREAEWVQFKTPRKNIETVEDGGNNAVSRGKFRARDSYIPSGTFFRSVLLGGVDAPTGGEAQNASPHPVLMRVTDFAQLPNRFKYNFRECFITGQAYGDISAERAYIRLDKLSCVGTDGRAIDMPVKGYVAGEDGKTGVRGNLVTKQGQVLANALFAGVLSGLGQGVSDAFKVTSDTAFGSTTSVRGSDQYKAGVASGLGNAADRLAQYYIKLADKVFPVVEVNAGREVDVVLTQGIEIDTSETK</sequence>
<evidence type="ECO:0000256" key="1">
    <source>
        <dbReference type="SAM" id="MobiDB-lite"/>
    </source>
</evidence>
<gene>
    <name evidence="2" type="ORF">EGK74_08490</name>
</gene>
<comment type="caution">
    <text evidence="2">The sequence shown here is derived from an EMBL/GenBank/DDBJ whole genome shotgun (WGS) entry which is preliminary data.</text>
</comment>
<accession>A0A3N4MQK5</accession>
<keyword evidence="3" id="KW-1185">Reference proteome</keyword>
<evidence type="ECO:0000313" key="2">
    <source>
        <dbReference type="EMBL" id="RPD86122.1"/>
    </source>
</evidence>
<dbReference type="InterPro" id="IPR005498">
    <property type="entry name" value="T4SS_VirB10/TraB/TrbI"/>
</dbReference>
<name>A0A3N4MQK5_9NEIS</name>
<dbReference type="RefSeq" id="WP_123804462.1">
    <property type="nucleotide sequence ID" value="NZ_RPFL01000021.1"/>
</dbReference>
<evidence type="ECO:0000313" key="3">
    <source>
        <dbReference type="Proteomes" id="UP000272412"/>
    </source>
</evidence>
<reference evidence="2 3" key="1">
    <citation type="submission" date="2018-11" db="EMBL/GenBank/DDBJ databases">
        <title>Neisseria weixii sp. nov. isolated from the rectal contents of plateau pika (Ochotona cruzoniae).</title>
        <authorList>
            <person name="Zhang G."/>
        </authorList>
    </citation>
    <scope>NUCLEOTIDE SEQUENCE [LARGE SCALE GENOMIC DNA]</scope>
    <source>
        <strain evidence="2 3">10009</strain>
    </source>
</reference>
<dbReference type="OrthoDB" id="15544at2"/>
<dbReference type="AlphaFoldDB" id="A0A3N4MQK5"/>
<dbReference type="CDD" id="cd16430">
    <property type="entry name" value="TraB"/>
    <property type="match status" value="1"/>
</dbReference>
<protein>
    <submittedName>
        <fullName evidence="2">Conjugal transfer protein TraB</fullName>
    </submittedName>
</protein>
<organism evidence="2 3">
    <name type="scientific">Neisseria weixii</name>
    <dbReference type="NCBI Taxonomy" id="1853276"/>
    <lineage>
        <taxon>Bacteria</taxon>
        <taxon>Pseudomonadati</taxon>
        <taxon>Pseudomonadota</taxon>
        <taxon>Betaproteobacteria</taxon>
        <taxon>Neisseriales</taxon>
        <taxon>Neisseriaceae</taxon>
        <taxon>Neisseria</taxon>
    </lineage>
</organism>